<name>A0ABR2K316_9EUKA</name>
<keyword evidence="4" id="KW-1185">Reference proteome</keyword>
<dbReference type="InterPro" id="IPR004875">
    <property type="entry name" value="DDE_SF_endonuclease_dom"/>
</dbReference>
<keyword evidence="1" id="KW-0472">Membrane</keyword>
<dbReference type="PANTHER" id="PTHR19303:SF72">
    <property type="entry name" value="DDE SUPERFAMILY ENDONUCLEASE CONTAINING PROTEIN"/>
    <property type="match status" value="1"/>
</dbReference>
<evidence type="ECO:0000256" key="1">
    <source>
        <dbReference type="SAM" id="Phobius"/>
    </source>
</evidence>
<evidence type="ECO:0000313" key="3">
    <source>
        <dbReference type="EMBL" id="KAK8885327.1"/>
    </source>
</evidence>
<sequence>MLSSRLLLNSLPQCIKRGPYINYSKYPETVTKVIQILKDGIPGDVDKIVSKTGLKRRTLYNWNKMLKEHPNFNPIVKQIRIKSRIFTEEEEDSIANFIWSQKITKCECFTDEDAVEILTDAFLDKHYDDEDFDFTYVVSNGYIYDFKLRHNFVSKLCHLKRRPIQDSNNSTFIDNFIDEMQVLFDTVPNERIVNVDETAIFVSPKQLKIWHSKGVDDVSLPVTFNEKQRMTAVCAIAADGFKFPIQFISKGKTEEVLETQIGDVDSHLRAFSEKGWTDINTFYQYLNHIRSHFEDNDEIHLILDLYKAHNNDEIKEAAEELGIVLHFIPSGFTDKFQPLDARIFAIIKETIFVWYLCLFMIFCNFNIFILYSQSIWIVLLMQST</sequence>
<comment type="caution">
    <text evidence="3">The sequence shown here is derived from an EMBL/GenBank/DDBJ whole genome shotgun (WGS) entry which is preliminary data.</text>
</comment>
<gene>
    <name evidence="3" type="ORF">M9Y10_040773</name>
</gene>
<dbReference type="Proteomes" id="UP001470230">
    <property type="component" value="Unassembled WGS sequence"/>
</dbReference>
<feature type="transmembrane region" description="Helical" evidence="1">
    <location>
        <begin position="352"/>
        <end position="379"/>
    </location>
</feature>
<keyword evidence="1" id="KW-0812">Transmembrane</keyword>
<protein>
    <recommendedName>
        <fullName evidence="2">DDE-1 domain-containing protein</fullName>
    </recommendedName>
</protein>
<dbReference type="Pfam" id="PF03184">
    <property type="entry name" value="DDE_1"/>
    <property type="match status" value="1"/>
</dbReference>
<dbReference type="PANTHER" id="PTHR19303">
    <property type="entry name" value="TRANSPOSON"/>
    <property type="match status" value="1"/>
</dbReference>
<dbReference type="InterPro" id="IPR036397">
    <property type="entry name" value="RNaseH_sf"/>
</dbReference>
<accession>A0ABR2K316</accession>
<proteinExistence type="predicted"/>
<evidence type="ECO:0000313" key="4">
    <source>
        <dbReference type="Proteomes" id="UP001470230"/>
    </source>
</evidence>
<evidence type="ECO:0000259" key="2">
    <source>
        <dbReference type="Pfam" id="PF03184"/>
    </source>
</evidence>
<dbReference type="EMBL" id="JAPFFF010000007">
    <property type="protein sequence ID" value="KAK8885327.1"/>
    <property type="molecule type" value="Genomic_DNA"/>
</dbReference>
<keyword evidence="1" id="KW-1133">Transmembrane helix</keyword>
<dbReference type="Gene3D" id="3.30.420.10">
    <property type="entry name" value="Ribonuclease H-like superfamily/Ribonuclease H"/>
    <property type="match status" value="1"/>
</dbReference>
<reference evidence="3 4" key="1">
    <citation type="submission" date="2024-04" db="EMBL/GenBank/DDBJ databases">
        <title>Tritrichomonas musculus Genome.</title>
        <authorList>
            <person name="Alves-Ferreira E."/>
            <person name="Grigg M."/>
            <person name="Lorenzi H."/>
            <person name="Galac M."/>
        </authorList>
    </citation>
    <scope>NUCLEOTIDE SEQUENCE [LARGE SCALE GENOMIC DNA]</scope>
    <source>
        <strain evidence="3 4">EAF2021</strain>
    </source>
</reference>
<dbReference type="InterPro" id="IPR050863">
    <property type="entry name" value="CenT-Element_Derived"/>
</dbReference>
<feature type="domain" description="DDE-1" evidence="2">
    <location>
        <begin position="230"/>
        <end position="350"/>
    </location>
</feature>
<organism evidence="3 4">
    <name type="scientific">Tritrichomonas musculus</name>
    <dbReference type="NCBI Taxonomy" id="1915356"/>
    <lineage>
        <taxon>Eukaryota</taxon>
        <taxon>Metamonada</taxon>
        <taxon>Parabasalia</taxon>
        <taxon>Tritrichomonadida</taxon>
        <taxon>Tritrichomonadidae</taxon>
        <taxon>Tritrichomonas</taxon>
    </lineage>
</organism>